<keyword evidence="3" id="KW-1003">Cell membrane</keyword>
<feature type="transmembrane region" description="Helical" evidence="7">
    <location>
        <begin position="622"/>
        <end position="643"/>
    </location>
</feature>
<comment type="subcellular location">
    <subcellularLocation>
        <location evidence="1">Cell membrane</location>
        <topology evidence="1">Multi-pass membrane protein</topology>
    </subcellularLocation>
</comment>
<feature type="domain" description="ABC3 transporter permease C-terminal" evidence="8">
    <location>
        <begin position="626"/>
        <end position="739"/>
    </location>
</feature>
<comment type="caution">
    <text evidence="9">The sequence shown here is derived from an EMBL/GenBank/DDBJ whole genome shotgun (WGS) entry which is preliminary data.</text>
</comment>
<keyword evidence="5 7" id="KW-1133">Transmembrane helix</keyword>
<feature type="transmembrane region" description="Helical" evidence="7">
    <location>
        <begin position="392"/>
        <end position="411"/>
    </location>
</feature>
<evidence type="ECO:0000256" key="2">
    <source>
        <dbReference type="ARBA" id="ARBA00005236"/>
    </source>
</evidence>
<feature type="transmembrane region" description="Helical" evidence="7">
    <location>
        <begin position="712"/>
        <end position="734"/>
    </location>
</feature>
<evidence type="ECO:0000256" key="4">
    <source>
        <dbReference type="ARBA" id="ARBA00022692"/>
    </source>
</evidence>
<dbReference type="InterPro" id="IPR051447">
    <property type="entry name" value="Lipoprotein-release_system"/>
</dbReference>
<dbReference type="PANTHER" id="PTHR30489">
    <property type="entry name" value="LIPOPROTEIN-RELEASING SYSTEM TRANSMEMBRANE PROTEIN LOLE"/>
    <property type="match status" value="1"/>
</dbReference>
<evidence type="ECO:0000256" key="5">
    <source>
        <dbReference type="ARBA" id="ARBA00022989"/>
    </source>
</evidence>
<accession>A0A4R5AJ88</accession>
<evidence type="ECO:0000256" key="3">
    <source>
        <dbReference type="ARBA" id="ARBA00022475"/>
    </source>
</evidence>
<evidence type="ECO:0000256" key="1">
    <source>
        <dbReference type="ARBA" id="ARBA00004651"/>
    </source>
</evidence>
<dbReference type="Pfam" id="PF02687">
    <property type="entry name" value="FtsX"/>
    <property type="match status" value="2"/>
</dbReference>
<evidence type="ECO:0000256" key="6">
    <source>
        <dbReference type="ARBA" id="ARBA00023136"/>
    </source>
</evidence>
<feature type="transmembrane region" description="Helical" evidence="7">
    <location>
        <begin position="163"/>
        <end position="188"/>
    </location>
</feature>
<dbReference type="GO" id="GO:0044874">
    <property type="term" value="P:lipoprotein localization to outer membrane"/>
    <property type="evidence" value="ECO:0007669"/>
    <property type="project" value="TreeGrafter"/>
</dbReference>
<dbReference type="Proteomes" id="UP000295217">
    <property type="component" value="Unassembled WGS sequence"/>
</dbReference>
<feature type="transmembrane region" description="Helical" evidence="7">
    <location>
        <begin position="309"/>
        <end position="332"/>
    </location>
</feature>
<evidence type="ECO:0000313" key="9">
    <source>
        <dbReference type="EMBL" id="TDD70202.1"/>
    </source>
</evidence>
<evidence type="ECO:0000313" key="10">
    <source>
        <dbReference type="Proteomes" id="UP000295217"/>
    </source>
</evidence>
<dbReference type="InterPro" id="IPR003838">
    <property type="entry name" value="ABC3_permease_C"/>
</dbReference>
<organism evidence="9 10">
    <name type="scientific">Jiangella aurantiaca</name>
    <dbReference type="NCBI Taxonomy" id="2530373"/>
    <lineage>
        <taxon>Bacteria</taxon>
        <taxon>Bacillati</taxon>
        <taxon>Actinomycetota</taxon>
        <taxon>Actinomycetes</taxon>
        <taxon>Jiangellales</taxon>
        <taxon>Jiangellaceae</taxon>
        <taxon>Jiangella</taxon>
    </lineage>
</organism>
<sequence>MFGLAVRTLRYRKGAFVAAFVAMVLGAAIVMACGGLMETGIRTAVPPQQLAGADVVVAGEQRYDIPRTDELAVLPERVRVDDDLVATVAAVDGVATADGRVLDEPAPSGTVDAIAVTAAPGVSAGELRGRIDAALDGTATTTLTGDDRGLAELHEARASSEDLISLAGVFGGWATMVSMFGVASMLALSIQQRGRELALLRATGATPGQLRRMVLGETLPLSVVATALALIPGRYLGEFLFQRMTDAGVVPAGVEFRQGWIPVVTAVGAALIAAVGGALIAGRRAAAVRPVQALAEADLDARTMSPWRWLFGLLALSGGIALGVVTVTVMSGPLTSSTAGPAVFLWAIGLALLSPALTRAMTAGLQWPVRAVAGVSGHLAVLNARGRTARTAAVVTPIIMLTGIATGTLYLQATEDAVNRDTFTRGLVADAVVTSSAPAGPELVDRIAALPGVGGASELVRSAGFVESPHDDSQSDEGWTLQGVTATGAAATTPVTTVDGALTDLTGDTVALAADHARSLGVGIGDELTLRLGDGATATVRVAATFDAAADYDTLLLPADLLAPHTTAGGVHEILVAADDDATAGAVVGELRGLAAATPGLAVADRAALFDDYGDQQRTLAFANYTVVIMIVAYAAISVINVLSSSTGARRREFGLQRLTGATRAQVLRMVGAEGVLVAAVGIVLGTLASVATLVPFSLARADQLTPSGSPLIYLGVVAVALGLTITATLLPAWQVLRQRAAQAAATAD</sequence>
<keyword evidence="10" id="KW-1185">Reference proteome</keyword>
<comment type="similarity">
    <text evidence="2">Belongs to the ABC-4 integral membrane protein family. LolC/E subfamily.</text>
</comment>
<evidence type="ECO:0000256" key="7">
    <source>
        <dbReference type="SAM" id="Phobius"/>
    </source>
</evidence>
<protein>
    <submittedName>
        <fullName evidence="9">ABC transporter permease</fullName>
    </submittedName>
</protein>
<feature type="transmembrane region" description="Helical" evidence="7">
    <location>
        <begin position="338"/>
        <end position="357"/>
    </location>
</feature>
<dbReference type="GO" id="GO:0098797">
    <property type="term" value="C:plasma membrane protein complex"/>
    <property type="evidence" value="ECO:0007669"/>
    <property type="project" value="TreeGrafter"/>
</dbReference>
<gene>
    <name evidence="9" type="ORF">E1262_10135</name>
</gene>
<feature type="domain" description="ABC3 transporter permease C-terminal" evidence="8">
    <location>
        <begin position="169"/>
        <end position="286"/>
    </location>
</feature>
<feature type="transmembrane region" description="Helical" evidence="7">
    <location>
        <begin position="676"/>
        <end position="700"/>
    </location>
</feature>
<keyword evidence="4 7" id="KW-0812">Transmembrane</keyword>
<dbReference type="PROSITE" id="PS51257">
    <property type="entry name" value="PROKAR_LIPOPROTEIN"/>
    <property type="match status" value="1"/>
</dbReference>
<feature type="transmembrane region" description="Helical" evidence="7">
    <location>
        <begin position="15"/>
        <end position="37"/>
    </location>
</feature>
<proteinExistence type="inferred from homology"/>
<evidence type="ECO:0000259" key="8">
    <source>
        <dbReference type="Pfam" id="PF02687"/>
    </source>
</evidence>
<dbReference type="PANTHER" id="PTHR30489:SF0">
    <property type="entry name" value="LIPOPROTEIN-RELEASING SYSTEM TRANSMEMBRANE PROTEIN LOLE"/>
    <property type="match status" value="1"/>
</dbReference>
<dbReference type="OrthoDB" id="3223244at2"/>
<reference evidence="9 10" key="1">
    <citation type="submission" date="2019-02" db="EMBL/GenBank/DDBJ databases">
        <title>Draft genome sequences of novel Actinobacteria.</title>
        <authorList>
            <person name="Sahin N."/>
            <person name="Ay H."/>
            <person name="Saygin H."/>
        </authorList>
    </citation>
    <scope>NUCLEOTIDE SEQUENCE [LARGE SCALE GENOMIC DNA]</scope>
    <source>
        <strain evidence="9 10">8K307</strain>
    </source>
</reference>
<dbReference type="EMBL" id="SMLB01000010">
    <property type="protein sequence ID" value="TDD70202.1"/>
    <property type="molecule type" value="Genomic_DNA"/>
</dbReference>
<keyword evidence="6 7" id="KW-0472">Membrane</keyword>
<name>A0A4R5AJ88_9ACTN</name>
<dbReference type="AlphaFoldDB" id="A0A4R5AJ88"/>
<feature type="transmembrane region" description="Helical" evidence="7">
    <location>
        <begin position="260"/>
        <end position="281"/>
    </location>
</feature>